<keyword evidence="1" id="KW-0472">Membrane</keyword>
<organism evidence="2 3">
    <name type="scientific">Stephania cephalantha</name>
    <dbReference type="NCBI Taxonomy" id="152367"/>
    <lineage>
        <taxon>Eukaryota</taxon>
        <taxon>Viridiplantae</taxon>
        <taxon>Streptophyta</taxon>
        <taxon>Embryophyta</taxon>
        <taxon>Tracheophyta</taxon>
        <taxon>Spermatophyta</taxon>
        <taxon>Magnoliopsida</taxon>
        <taxon>Ranunculales</taxon>
        <taxon>Menispermaceae</taxon>
        <taxon>Menispermoideae</taxon>
        <taxon>Cissampelideae</taxon>
        <taxon>Stephania</taxon>
    </lineage>
</organism>
<dbReference type="EMBL" id="JBBNAG010000010">
    <property type="protein sequence ID" value="KAK9100728.1"/>
    <property type="molecule type" value="Genomic_DNA"/>
</dbReference>
<proteinExistence type="predicted"/>
<keyword evidence="3" id="KW-1185">Reference proteome</keyword>
<reference evidence="2 3" key="1">
    <citation type="submission" date="2024-01" db="EMBL/GenBank/DDBJ databases">
        <title>Genome assemblies of Stephania.</title>
        <authorList>
            <person name="Yang L."/>
        </authorList>
    </citation>
    <scope>NUCLEOTIDE SEQUENCE [LARGE SCALE GENOMIC DNA]</scope>
    <source>
        <strain evidence="2">JXDWG</strain>
        <tissue evidence="2">Leaf</tissue>
    </source>
</reference>
<sequence length="75" mass="7891">MPPYVLTGPASLEFLPGVPSCLSAFVLVFPFAPSAMFLAIFGGPAGALPSHEVRTLVLEMSLLPLKICCDDNLVT</sequence>
<gene>
    <name evidence="2" type="ORF">Scep_024158</name>
</gene>
<name>A0AAP0F1I0_9MAGN</name>
<dbReference type="AlphaFoldDB" id="A0AAP0F1I0"/>
<protein>
    <submittedName>
        <fullName evidence="2">Uncharacterized protein</fullName>
    </submittedName>
</protein>
<feature type="transmembrane region" description="Helical" evidence="1">
    <location>
        <begin position="22"/>
        <end position="41"/>
    </location>
</feature>
<accession>A0AAP0F1I0</accession>
<dbReference type="Proteomes" id="UP001419268">
    <property type="component" value="Unassembled WGS sequence"/>
</dbReference>
<evidence type="ECO:0000256" key="1">
    <source>
        <dbReference type="SAM" id="Phobius"/>
    </source>
</evidence>
<keyword evidence="1" id="KW-0812">Transmembrane</keyword>
<keyword evidence="1" id="KW-1133">Transmembrane helix</keyword>
<evidence type="ECO:0000313" key="2">
    <source>
        <dbReference type="EMBL" id="KAK9100728.1"/>
    </source>
</evidence>
<evidence type="ECO:0000313" key="3">
    <source>
        <dbReference type="Proteomes" id="UP001419268"/>
    </source>
</evidence>
<comment type="caution">
    <text evidence="2">The sequence shown here is derived from an EMBL/GenBank/DDBJ whole genome shotgun (WGS) entry which is preliminary data.</text>
</comment>